<organism evidence="1 2">
    <name type="scientific">Fusarium pseudocircinatum</name>
    <dbReference type="NCBI Taxonomy" id="56676"/>
    <lineage>
        <taxon>Eukaryota</taxon>
        <taxon>Fungi</taxon>
        <taxon>Dikarya</taxon>
        <taxon>Ascomycota</taxon>
        <taxon>Pezizomycotina</taxon>
        <taxon>Sordariomycetes</taxon>
        <taxon>Hypocreomycetidae</taxon>
        <taxon>Hypocreales</taxon>
        <taxon>Nectriaceae</taxon>
        <taxon>Fusarium</taxon>
        <taxon>Fusarium fujikuroi species complex</taxon>
    </lineage>
</organism>
<proteinExistence type="predicted"/>
<gene>
    <name evidence="1" type="ORF">FPCIR_14003</name>
</gene>
<dbReference type="EMBL" id="JAAOAS010000628">
    <property type="protein sequence ID" value="KAF5573342.1"/>
    <property type="molecule type" value="Genomic_DNA"/>
</dbReference>
<evidence type="ECO:0000313" key="2">
    <source>
        <dbReference type="Proteomes" id="UP000546213"/>
    </source>
</evidence>
<reference evidence="1 2" key="1">
    <citation type="submission" date="2020-05" db="EMBL/GenBank/DDBJ databases">
        <title>Identification and distribution of gene clusters putatively required for synthesis of sphingolipid metabolism inhibitors in phylogenetically diverse species of the filamentous fungus Fusarium.</title>
        <authorList>
            <person name="Kim H.-S."/>
            <person name="Busman M."/>
            <person name="Brown D.W."/>
            <person name="Divon H."/>
            <person name="Uhlig S."/>
            <person name="Proctor R.H."/>
        </authorList>
    </citation>
    <scope>NUCLEOTIDE SEQUENCE [LARGE SCALE GENOMIC DNA]</scope>
    <source>
        <strain evidence="1 2">NRRL 36939</strain>
    </source>
</reference>
<accession>A0A8H5KGC5</accession>
<comment type="caution">
    <text evidence="1">The sequence shown here is derived from an EMBL/GenBank/DDBJ whole genome shotgun (WGS) entry which is preliminary data.</text>
</comment>
<dbReference type="AlphaFoldDB" id="A0A8H5KGC5"/>
<dbReference type="Proteomes" id="UP000546213">
    <property type="component" value="Unassembled WGS sequence"/>
</dbReference>
<name>A0A8H5KGC5_9HYPO</name>
<protein>
    <submittedName>
        <fullName evidence="1">Uncharacterized protein</fullName>
    </submittedName>
</protein>
<sequence>MSDSCNHQTIYVNCSSAAADAGFVRLSTEERTLAMSKTGRLARGTYLAKEDAVNDDQTFPFSLALPGDHLAGHPREQGQSCKGWFAMEATQRRQQAISSRNRVYLYGPPSLKYLPQEMQSSMNPILPQRVAPGPERWAWTLQQYRQLFVYLRAYFTTMHISQCSLGTTHFEPI</sequence>
<keyword evidence="2" id="KW-1185">Reference proteome</keyword>
<dbReference type="OrthoDB" id="2365600at2759"/>
<evidence type="ECO:0000313" key="1">
    <source>
        <dbReference type="EMBL" id="KAF5573342.1"/>
    </source>
</evidence>